<feature type="domain" description="Resolvase/invertase-type recombinase catalytic" evidence="6">
    <location>
        <begin position="14"/>
        <end position="165"/>
    </location>
</feature>
<dbReference type="SMART" id="SM00857">
    <property type="entry name" value="Resolvase"/>
    <property type="match status" value="1"/>
</dbReference>
<feature type="active site" description="O-(5'-phospho-DNA)-serine intermediate" evidence="4 5">
    <location>
        <position position="22"/>
    </location>
</feature>
<dbReference type="Gene3D" id="3.90.1750.20">
    <property type="entry name" value="Putative Large Serine Recombinase, Chain B, Domain 2"/>
    <property type="match status" value="1"/>
</dbReference>
<reference evidence="8 9" key="1">
    <citation type="journal article" date="2016" name="Nat. Commun.">
        <title>Thousands of microbial genomes shed light on interconnected biogeochemical processes in an aquifer system.</title>
        <authorList>
            <person name="Anantharaman K."/>
            <person name="Brown C.T."/>
            <person name="Hug L.A."/>
            <person name="Sharon I."/>
            <person name="Castelle C.J."/>
            <person name="Probst A.J."/>
            <person name="Thomas B.C."/>
            <person name="Singh A."/>
            <person name="Wilkins M.J."/>
            <person name="Karaoz U."/>
            <person name="Brodie E.L."/>
            <person name="Williams K.H."/>
            <person name="Hubbard S.S."/>
            <person name="Banfield J.F."/>
        </authorList>
    </citation>
    <scope>NUCLEOTIDE SEQUENCE [LARGE SCALE GENOMIC DNA]</scope>
</reference>
<accession>A0A1G2U0B9</accession>
<evidence type="ECO:0000313" key="8">
    <source>
        <dbReference type="EMBL" id="OHB02330.1"/>
    </source>
</evidence>
<dbReference type="InterPro" id="IPR050639">
    <property type="entry name" value="SSR_resolvase"/>
</dbReference>
<comment type="caution">
    <text evidence="8">The sequence shown here is derived from an EMBL/GenBank/DDBJ whole genome shotgun (WGS) entry which is preliminary data.</text>
</comment>
<evidence type="ECO:0008006" key="10">
    <source>
        <dbReference type="Google" id="ProtNLM"/>
    </source>
</evidence>
<dbReference type="CDD" id="cd03768">
    <property type="entry name" value="SR_ResInv"/>
    <property type="match status" value="1"/>
</dbReference>
<feature type="domain" description="Recombinase" evidence="7">
    <location>
        <begin position="173"/>
        <end position="311"/>
    </location>
</feature>
<dbReference type="GO" id="GO:0000150">
    <property type="term" value="F:DNA strand exchange activity"/>
    <property type="evidence" value="ECO:0007669"/>
    <property type="project" value="InterPro"/>
</dbReference>
<keyword evidence="3" id="KW-0233">DNA recombination</keyword>
<dbReference type="Pfam" id="PF07508">
    <property type="entry name" value="Recombinase"/>
    <property type="match status" value="1"/>
</dbReference>
<dbReference type="GO" id="GO:0015074">
    <property type="term" value="P:DNA integration"/>
    <property type="evidence" value="ECO:0007669"/>
    <property type="project" value="UniProtKB-KW"/>
</dbReference>
<dbReference type="Gene3D" id="3.40.50.1390">
    <property type="entry name" value="Resolvase, N-terminal catalytic domain"/>
    <property type="match status" value="1"/>
</dbReference>
<proteinExistence type="predicted"/>
<dbReference type="Pfam" id="PF00239">
    <property type="entry name" value="Resolvase"/>
    <property type="match status" value="1"/>
</dbReference>
<keyword evidence="1" id="KW-0229">DNA integration</keyword>
<evidence type="ECO:0000256" key="4">
    <source>
        <dbReference type="PIRSR" id="PIRSR606118-50"/>
    </source>
</evidence>
<dbReference type="Gene3D" id="6.10.250.10">
    <property type="match status" value="1"/>
</dbReference>
<dbReference type="InterPro" id="IPR011109">
    <property type="entry name" value="DNA_bind_recombinase_dom"/>
</dbReference>
<sequence length="586" mass="68570">MIETTKKEEDKKLKAALYIRVSTTGQDDEEHFGPEVQLERGQNYCKSQGFELEESHIYKDTISGSTHPEKRTGLTQLLKDAEQKEFDVVLVYKIDRLARNLKVFLGIIEHFEALKVIFRSVTEPIDTSTPVGQMVMQILAMFAQFERGMIRERTLGGKLQAAKQGNFVTGVATYGYRVDKTTKRLVIEPEQAKIVKKLFHWAVDEKLPLREIEKRMNQLKVSAPYVAKYKKRKTLDYWHKRTIGRILTNETYTGNFFYRKYKRPFNNLTSITDKRMLRPKEDWIPMETQPIITREMFEAAKTQLLKNRELARRNQKRDYMYAKLIYCGVCGYKMFSGYQPPTKKWPMAGGRYYHGTYHNDKPIGTSKRCKWCPVYAESRLEPIWECLKEILKNPKNMFDPLEKYIYREESPENVKERLEQIAVELSSVQIRQSRVDDLYINGQIDKEKYSEHSNSNGAEEKKLNDEANRLRQSLLTKKEKAEREVAIGKAYEKVKVRLDDVSYEEKMEIVRLFVERITLYAKEDYASVVFRFPSSTETATIKLGSKVSEEKEGFPLVLNIKTMTLAARQAEILRANPLMYFPRTLV</sequence>
<protein>
    <recommendedName>
        <fullName evidence="10">Resolvase/invertase-type recombinase catalytic domain-containing protein</fullName>
    </recommendedName>
</protein>
<evidence type="ECO:0000259" key="6">
    <source>
        <dbReference type="PROSITE" id="PS51736"/>
    </source>
</evidence>
<organism evidence="8 9">
    <name type="scientific">Candidatus Zambryskibacteria bacterium RIFCSPLOWO2_01_FULL_35_19</name>
    <dbReference type="NCBI Taxonomy" id="1802757"/>
    <lineage>
        <taxon>Bacteria</taxon>
        <taxon>Candidatus Zambryskiibacteriota</taxon>
    </lineage>
</organism>
<dbReference type="InterPro" id="IPR006118">
    <property type="entry name" value="Recombinase_CS"/>
</dbReference>
<dbReference type="AlphaFoldDB" id="A0A1G2U0B9"/>
<evidence type="ECO:0000256" key="3">
    <source>
        <dbReference type="ARBA" id="ARBA00023172"/>
    </source>
</evidence>
<evidence type="ECO:0000256" key="1">
    <source>
        <dbReference type="ARBA" id="ARBA00022908"/>
    </source>
</evidence>
<dbReference type="EMBL" id="MHWA01000004">
    <property type="protein sequence ID" value="OHB02330.1"/>
    <property type="molecule type" value="Genomic_DNA"/>
</dbReference>
<dbReference type="PROSITE" id="PS51736">
    <property type="entry name" value="RECOMBINASES_3"/>
    <property type="match status" value="1"/>
</dbReference>
<dbReference type="PANTHER" id="PTHR30461:SF23">
    <property type="entry name" value="DNA RECOMBINASE-RELATED"/>
    <property type="match status" value="1"/>
</dbReference>
<name>A0A1G2U0B9_9BACT</name>
<dbReference type="InterPro" id="IPR006119">
    <property type="entry name" value="Resolv_N"/>
</dbReference>
<dbReference type="InterPro" id="IPR036162">
    <property type="entry name" value="Resolvase-like_N_sf"/>
</dbReference>
<dbReference type="PANTHER" id="PTHR30461">
    <property type="entry name" value="DNA-INVERTASE FROM LAMBDOID PROPHAGE"/>
    <property type="match status" value="1"/>
</dbReference>
<dbReference type="PROSITE" id="PS00397">
    <property type="entry name" value="RECOMBINASES_1"/>
    <property type="match status" value="1"/>
</dbReference>
<keyword evidence="2" id="KW-0238">DNA-binding</keyword>
<dbReference type="InterPro" id="IPR038109">
    <property type="entry name" value="DNA_bind_recomb_sf"/>
</dbReference>
<dbReference type="Proteomes" id="UP000178404">
    <property type="component" value="Unassembled WGS sequence"/>
</dbReference>
<dbReference type="PROSITE" id="PS51737">
    <property type="entry name" value="RECOMBINASE_DNA_BIND"/>
    <property type="match status" value="1"/>
</dbReference>
<evidence type="ECO:0000256" key="5">
    <source>
        <dbReference type="PROSITE-ProRule" id="PRU10137"/>
    </source>
</evidence>
<evidence type="ECO:0000256" key="2">
    <source>
        <dbReference type="ARBA" id="ARBA00023125"/>
    </source>
</evidence>
<gene>
    <name evidence="8" type="ORF">A3A90_00855</name>
</gene>
<evidence type="ECO:0000259" key="7">
    <source>
        <dbReference type="PROSITE" id="PS51737"/>
    </source>
</evidence>
<dbReference type="SUPFAM" id="SSF53041">
    <property type="entry name" value="Resolvase-like"/>
    <property type="match status" value="1"/>
</dbReference>
<evidence type="ECO:0000313" key="9">
    <source>
        <dbReference type="Proteomes" id="UP000178404"/>
    </source>
</evidence>
<dbReference type="GO" id="GO:0003677">
    <property type="term" value="F:DNA binding"/>
    <property type="evidence" value="ECO:0007669"/>
    <property type="project" value="UniProtKB-KW"/>
</dbReference>